<dbReference type="Pfam" id="PF04069">
    <property type="entry name" value="OpuAC"/>
    <property type="match status" value="1"/>
</dbReference>
<organism evidence="2 3">
    <name type="scientific">Paenibacillus agri</name>
    <dbReference type="NCBI Taxonomy" id="2744309"/>
    <lineage>
        <taxon>Bacteria</taxon>
        <taxon>Bacillati</taxon>
        <taxon>Bacillota</taxon>
        <taxon>Bacilli</taxon>
        <taxon>Bacillales</taxon>
        <taxon>Paenibacillaceae</taxon>
        <taxon>Paenibacillus</taxon>
    </lineage>
</organism>
<dbReference type="CDD" id="cd13528">
    <property type="entry name" value="PBP2_osmoprotectants"/>
    <property type="match status" value="1"/>
</dbReference>
<reference evidence="2" key="1">
    <citation type="submission" date="2020-06" db="EMBL/GenBank/DDBJ databases">
        <title>Paenibacillus sp. nov., isolated from soil.</title>
        <authorList>
            <person name="Seo Y.L."/>
        </authorList>
    </citation>
    <scope>NUCLEOTIDE SEQUENCE [LARGE SCALE GENOMIC DNA]</scope>
    <source>
        <strain evidence="2">JW14</strain>
    </source>
</reference>
<dbReference type="GO" id="GO:0022857">
    <property type="term" value="F:transmembrane transporter activity"/>
    <property type="evidence" value="ECO:0007669"/>
    <property type="project" value="InterPro"/>
</dbReference>
<dbReference type="GO" id="GO:0043190">
    <property type="term" value="C:ATP-binding cassette (ABC) transporter complex"/>
    <property type="evidence" value="ECO:0007669"/>
    <property type="project" value="InterPro"/>
</dbReference>
<dbReference type="Gene3D" id="3.40.190.120">
    <property type="entry name" value="Osmoprotection protein (prox), domain 2"/>
    <property type="match status" value="1"/>
</dbReference>
<evidence type="ECO:0000313" key="3">
    <source>
        <dbReference type="Proteomes" id="UP000564806"/>
    </source>
</evidence>
<dbReference type="EMBL" id="JABWCS010000176">
    <property type="protein sequence ID" value="NUU59060.1"/>
    <property type="molecule type" value="Genomic_DNA"/>
</dbReference>
<proteinExistence type="predicted"/>
<evidence type="ECO:0000313" key="2">
    <source>
        <dbReference type="EMBL" id="NUU59060.1"/>
    </source>
</evidence>
<feature type="domain" description="ABC-type glycine betaine transport system substrate-binding" evidence="1">
    <location>
        <begin position="45"/>
        <end position="305"/>
    </location>
</feature>
<dbReference type="InterPro" id="IPR007210">
    <property type="entry name" value="ABC_Gly_betaine_transp_sub-bd"/>
</dbReference>
<comment type="caution">
    <text evidence="2">The sequence shown here is derived from an EMBL/GenBank/DDBJ whole genome shotgun (WGS) entry which is preliminary data.</text>
</comment>
<name>A0A850EGR6_9BACL</name>
<dbReference type="AlphaFoldDB" id="A0A850EGR6"/>
<gene>
    <name evidence="2" type="ORF">HPT30_01510</name>
</gene>
<accession>A0A850EGR6</accession>
<evidence type="ECO:0000259" key="1">
    <source>
        <dbReference type="Pfam" id="PF04069"/>
    </source>
</evidence>
<dbReference type="Proteomes" id="UP000564806">
    <property type="component" value="Unassembled WGS sequence"/>
</dbReference>
<dbReference type="Gene3D" id="3.40.190.10">
    <property type="entry name" value="Periplasmic binding protein-like II"/>
    <property type="match status" value="1"/>
</dbReference>
<keyword evidence="3" id="KW-1185">Reference proteome</keyword>
<protein>
    <submittedName>
        <fullName evidence="2">Glycine/betaine ABC transporter substrate-binding protein</fullName>
    </submittedName>
</protein>
<sequence>MMKLLGRISGLGLRKKSRSLVMLGLSLTLALAVTGCGKSEGSGTDTITIASKGFGESDILANAISQLIEHDTKLNTKIVSLGPVWEALEKGEIDTYIEYTGTALIKILKEKPENDPQKVYDIVKEKFKEKHQVEVLDQLGFNNTYGFVMRKEFAEKQNIKSISDLAAHSKDLVFGTSQDFLMSEDTWPVIQKVYNPQFKEIKNIPNRVLAYKAIEQNLIDVTNAYTTDSQIPLSNFVVLKDDKQVFVPYYAIPLIRGEVVEKHPELREIINKLAGRLDDDKMQRLNGEVDVKQRTPKDVAKEWLESEGLLK</sequence>
<dbReference type="SUPFAM" id="SSF53850">
    <property type="entry name" value="Periplasmic binding protein-like II"/>
    <property type="match status" value="1"/>
</dbReference>